<keyword evidence="3" id="KW-1185">Reference proteome</keyword>
<gene>
    <name evidence="2" type="ORF">L211DRAFT_36233</name>
</gene>
<reference evidence="2 3" key="1">
    <citation type="journal article" date="2018" name="Nat. Ecol. Evol.">
        <title>Pezizomycetes genomes reveal the molecular basis of ectomycorrhizal truffle lifestyle.</title>
        <authorList>
            <person name="Murat C."/>
            <person name="Payen T."/>
            <person name="Noel B."/>
            <person name="Kuo A."/>
            <person name="Morin E."/>
            <person name="Chen J."/>
            <person name="Kohler A."/>
            <person name="Krizsan K."/>
            <person name="Balestrini R."/>
            <person name="Da Silva C."/>
            <person name="Montanini B."/>
            <person name="Hainaut M."/>
            <person name="Levati E."/>
            <person name="Barry K.W."/>
            <person name="Belfiori B."/>
            <person name="Cichocki N."/>
            <person name="Clum A."/>
            <person name="Dockter R.B."/>
            <person name="Fauchery L."/>
            <person name="Guy J."/>
            <person name="Iotti M."/>
            <person name="Le Tacon F."/>
            <person name="Lindquist E.A."/>
            <person name="Lipzen A."/>
            <person name="Malagnac F."/>
            <person name="Mello A."/>
            <person name="Molinier V."/>
            <person name="Miyauchi S."/>
            <person name="Poulain J."/>
            <person name="Riccioni C."/>
            <person name="Rubini A."/>
            <person name="Sitrit Y."/>
            <person name="Splivallo R."/>
            <person name="Traeger S."/>
            <person name="Wang M."/>
            <person name="Zifcakova L."/>
            <person name="Wipf D."/>
            <person name="Zambonelli A."/>
            <person name="Paolocci F."/>
            <person name="Nowrousian M."/>
            <person name="Ottonello S."/>
            <person name="Baldrian P."/>
            <person name="Spatafora J.W."/>
            <person name="Henrissat B."/>
            <person name="Nagy L.G."/>
            <person name="Aury J.M."/>
            <person name="Wincker P."/>
            <person name="Grigoriev I.V."/>
            <person name="Bonfante P."/>
            <person name="Martin F.M."/>
        </authorList>
    </citation>
    <scope>NUCLEOTIDE SEQUENCE [LARGE SCALE GENOMIC DNA]</scope>
    <source>
        <strain evidence="2 3">ATCC MYA-4762</strain>
    </source>
</reference>
<name>A0A3N4MCM4_9PEZI</name>
<feature type="compositionally biased region" description="Pro residues" evidence="1">
    <location>
        <begin position="131"/>
        <end position="144"/>
    </location>
</feature>
<dbReference type="Proteomes" id="UP000267821">
    <property type="component" value="Unassembled WGS sequence"/>
</dbReference>
<evidence type="ECO:0000313" key="3">
    <source>
        <dbReference type="Proteomes" id="UP000267821"/>
    </source>
</evidence>
<dbReference type="InParanoid" id="A0A3N4MCM4"/>
<accession>A0A3N4MCM4</accession>
<feature type="compositionally biased region" description="Low complexity" evidence="1">
    <location>
        <begin position="88"/>
        <end position="111"/>
    </location>
</feature>
<evidence type="ECO:0000256" key="1">
    <source>
        <dbReference type="SAM" id="MobiDB-lite"/>
    </source>
</evidence>
<dbReference type="AlphaFoldDB" id="A0A3N4MCM4"/>
<feature type="region of interest" description="Disordered" evidence="1">
    <location>
        <begin position="83"/>
        <end position="147"/>
    </location>
</feature>
<evidence type="ECO:0000313" key="2">
    <source>
        <dbReference type="EMBL" id="RPB29721.1"/>
    </source>
</evidence>
<dbReference type="EMBL" id="ML121527">
    <property type="protein sequence ID" value="RPB29721.1"/>
    <property type="molecule type" value="Genomic_DNA"/>
</dbReference>
<protein>
    <submittedName>
        <fullName evidence="2">Uncharacterized protein</fullName>
    </submittedName>
</protein>
<proteinExistence type="predicted"/>
<organism evidence="2 3">
    <name type="scientific">Terfezia boudieri ATCC MYA-4762</name>
    <dbReference type="NCBI Taxonomy" id="1051890"/>
    <lineage>
        <taxon>Eukaryota</taxon>
        <taxon>Fungi</taxon>
        <taxon>Dikarya</taxon>
        <taxon>Ascomycota</taxon>
        <taxon>Pezizomycotina</taxon>
        <taxon>Pezizomycetes</taxon>
        <taxon>Pezizales</taxon>
        <taxon>Pezizaceae</taxon>
        <taxon>Terfezia</taxon>
    </lineage>
</organism>
<sequence>MGMHTRSKKGTGVGGALVHVFGLGFSRFAASLGGGGGSGAQPTIKKLTLKKLDLINLYILPGDLSMEILFDHSTIFVLSFPSPPNPRPSTSSPTPTPFKTSTSSRPQRPSAPSQPPCAHSPHHPLKELPLHHPPSPPPSAPPPLKGRLLEINPPCTVTIRELALACDRTQWEYLAVIISFLT</sequence>